<name>A0A3N4LMR1_9PEZI</name>
<proteinExistence type="predicted"/>
<dbReference type="Proteomes" id="UP000267821">
    <property type="component" value="Unassembled WGS sequence"/>
</dbReference>
<dbReference type="EMBL" id="ML121594">
    <property type="protein sequence ID" value="RPB19245.1"/>
    <property type="molecule type" value="Genomic_DNA"/>
</dbReference>
<feature type="coiled-coil region" evidence="1">
    <location>
        <begin position="194"/>
        <end position="221"/>
    </location>
</feature>
<keyword evidence="1" id="KW-0175">Coiled coil</keyword>
<reference evidence="3 4" key="1">
    <citation type="journal article" date="2018" name="Nat. Ecol. Evol.">
        <title>Pezizomycetes genomes reveal the molecular basis of ectomycorrhizal truffle lifestyle.</title>
        <authorList>
            <person name="Murat C."/>
            <person name="Payen T."/>
            <person name="Noel B."/>
            <person name="Kuo A."/>
            <person name="Morin E."/>
            <person name="Chen J."/>
            <person name="Kohler A."/>
            <person name="Krizsan K."/>
            <person name="Balestrini R."/>
            <person name="Da Silva C."/>
            <person name="Montanini B."/>
            <person name="Hainaut M."/>
            <person name="Levati E."/>
            <person name="Barry K.W."/>
            <person name="Belfiori B."/>
            <person name="Cichocki N."/>
            <person name="Clum A."/>
            <person name="Dockter R.B."/>
            <person name="Fauchery L."/>
            <person name="Guy J."/>
            <person name="Iotti M."/>
            <person name="Le Tacon F."/>
            <person name="Lindquist E.A."/>
            <person name="Lipzen A."/>
            <person name="Malagnac F."/>
            <person name="Mello A."/>
            <person name="Molinier V."/>
            <person name="Miyauchi S."/>
            <person name="Poulain J."/>
            <person name="Riccioni C."/>
            <person name="Rubini A."/>
            <person name="Sitrit Y."/>
            <person name="Splivallo R."/>
            <person name="Traeger S."/>
            <person name="Wang M."/>
            <person name="Zifcakova L."/>
            <person name="Wipf D."/>
            <person name="Zambonelli A."/>
            <person name="Paolocci F."/>
            <person name="Nowrousian M."/>
            <person name="Ottonello S."/>
            <person name="Baldrian P."/>
            <person name="Spatafora J.W."/>
            <person name="Henrissat B."/>
            <person name="Nagy L.G."/>
            <person name="Aury J.M."/>
            <person name="Wincker P."/>
            <person name="Grigoriev I.V."/>
            <person name="Bonfante P."/>
            <person name="Martin F.M."/>
        </authorList>
    </citation>
    <scope>NUCLEOTIDE SEQUENCE [LARGE SCALE GENOMIC DNA]</scope>
    <source>
        <strain evidence="3 4">ATCC MYA-4762</strain>
    </source>
</reference>
<dbReference type="InParanoid" id="A0A3N4LMR1"/>
<feature type="region of interest" description="Disordered" evidence="2">
    <location>
        <begin position="298"/>
        <end position="326"/>
    </location>
</feature>
<feature type="compositionally biased region" description="Acidic residues" evidence="2">
    <location>
        <begin position="305"/>
        <end position="315"/>
    </location>
</feature>
<evidence type="ECO:0000313" key="4">
    <source>
        <dbReference type="Proteomes" id="UP000267821"/>
    </source>
</evidence>
<evidence type="ECO:0000256" key="1">
    <source>
        <dbReference type="SAM" id="Coils"/>
    </source>
</evidence>
<accession>A0A3N4LMR1</accession>
<evidence type="ECO:0000313" key="3">
    <source>
        <dbReference type="EMBL" id="RPB19245.1"/>
    </source>
</evidence>
<sequence>MCFTEGSQGMAPSPRGVLYGPIKDWDKGGSKVLLELGGEGGGQWRQFVLENVISWHGIPEFGERGRKALLQAGSNTENRRREWLGEEDWDIHISRQERLGREEEEVLRVRDGPSAERAIEILTKGLAIQDALVNGHLEGFDVAYSQQAEEDGLLESITVRPMRANGSVLDGMSRRWILATLKSKKKREPHGPATEVLARAAARLEEKEQEEEARYEVTKDNAAKKRKITLPTGSLKVSDLEIELGGKGPAWRIEDGRVDWAEGMVPDSSPGLKNSRHAVEELSEGEVEEIAKGIVEGLGEKEEASSEEEDLEMEEERGGGKNVRSPWTSREHRGIIFDMIENGLVLKEVGELLPKERSWKSKRNANLARSLIVAYGEYVEGGWCMDGDQSGKGGWKALLDTVVNKGDLDEIKRMVKAGQLAGVEREMAEVKKQLALLVVALGAGTPEQEAEAKRIINARRGRAEEEKRKLAEVKKVEKKDREAEIHRREEERNREEAAKIAEQVQKVKESQARAWEACEAHIEELKGKNRVGLKAEELINLGQEMKKAEELKKKIEVEAAVPMENLVGKSRLVVNGEVLKVVKVVMGHMQPIDAKGKANLEAAVGKVNNLLRVKGVTEGYTP</sequence>
<organism evidence="3 4">
    <name type="scientific">Terfezia boudieri ATCC MYA-4762</name>
    <dbReference type="NCBI Taxonomy" id="1051890"/>
    <lineage>
        <taxon>Eukaryota</taxon>
        <taxon>Fungi</taxon>
        <taxon>Dikarya</taxon>
        <taxon>Ascomycota</taxon>
        <taxon>Pezizomycotina</taxon>
        <taxon>Pezizomycetes</taxon>
        <taxon>Pezizales</taxon>
        <taxon>Pezizaceae</taxon>
        <taxon>Terfezia</taxon>
    </lineage>
</organism>
<keyword evidence="4" id="KW-1185">Reference proteome</keyword>
<gene>
    <name evidence="3" type="ORF">L211DRAFT_898222</name>
</gene>
<evidence type="ECO:0000256" key="2">
    <source>
        <dbReference type="SAM" id="MobiDB-lite"/>
    </source>
</evidence>
<protein>
    <submittedName>
        <fullName evidence="3">Uncharacterized protein</fullName>
    </submittedName>
</protein>
<dbReference type="AlphaFoldDB" id="A0A3N4LMR1"/>
<feature type="coiled-coil region" evidence="1">
    <location>
        <begin position="473"/>
        <end position="507"/>
    </location>
</feature>